<evidence type="ECO:0000256" key="1">
    <source>
        <dbReference type="SAM" id="MobiDB-lite"/>
    </source>
</evidence>
<dbReference type="AlphaFoldDB" id="A0ABD2NFX7"/>
<protein>
    <submittedName>
        <fullName evidence="2">Uncharacterized protein</fullName>
    </submittedName>
</protein>
<sequence>MPRPLTFDEMAEELHAGEDPGDIILFPPDDGVVTDDDSRNVNEANVLQLPSRILLYQAELQTRPSVSPESSQENEAEEVERPVPKNRKKENTIK</sequence>
<reference evidence="2 3" key="1">
    <citation type="journal article" date="2021" name="BMC Biol.">
        <title>Horizontally acquired antibacterial genes associated with adaptive radiation of ladybird beetles.</title>
        <authorList>
            <person name="Li H.S."/>
            <person name="Tang X.F."/>
            <person name="Huang Y.H."/>
            <person name="Xu Z.Y."/>
            <person name="Chen M.L."/>
            <person name="Du X.Y."/>
            <person name="Qiu B.Y."/>
            <person name="Chen P.T."/>
            <person name="Zhang W."/>
            <person name="Slipinski A."/>
            <person name="Escalona H.E."/>
            <person name="Waterhouse R.M."/>
            <person name="Zwick A."/>
            <person name="Pang H."/>
        </authorList>
    </citation>
    <scope>NUCLEOTIDE SEQUENCE [LARGE SCALE GENOMIC DNA]</scope>
    <source>
        <strain evidence="2">SYSU2018</strain>
    </source>
</reference>
<feature type="region of interest" description="Disordered" evidence="1">
    <location>
        <begin position="60"/>
        <end position="94"/>
    </location>
</feature>
<gene>
    <name evidence="2" type="ORF">HHI36_013009</name>
</gene>
<dbReference type="EMBL" id="JABFTP020000103">
    <property type="protein sequence ID" value="KAL3277663.1"/>
    <property type="molecule type" value="Genomic_DNA"/>
</dbReference>
<evidence type="ECO:0000313" key="2">
    <source>
        <dbReference type="EMBL" id="KAL3277663.1"/>
    </source>
</evidence>
<name>A0ABD2NFX7_9CUCU</name>
<keyword evidence="3" id="KW-1185">Reference proteome</keyword>
<proteinExistence type="predicted"/>
<feature type="compositionally biased region" description="Basic and acidic residues" evidence="1">
    <location>
        <begin position="79"/>
        <end position="94"/>
    </location>
</feature>
<dbReference type="Proteomes" id="UP001516400">
    <property type="component" value="Unassembled WGS sequence"/>
</dbReference>
<feature type="region of interest" description="Disordered" evidence="1">
    <location>
        <begin position="1"/>
        <end position="23"/>
    </location>
</feature>
<accession>A0ABD2NFX7</accession>
<comment type="caution">
    <text evidence="2">The sequence shown here is derived from an EMBL/GenBank/DDBJ whole genome shotgun (WGS) entry which is preliminary data.</text>
</comment>
<evidence type="ECO:0000313" key="3">
    <source>
        <dbReference type="Proteomes" id="UP001516400"/>
    </source>
</evidence>
<organism evidence="2 3">
    <name type="scientific">Cryptolaemus montrouzieri</name>
    <dbReference type="NCBI Taxonomy" id="559131"/>
    <lineage>
        <taxon>Eukaryota</taxon>
        <taxon>Metazoa</taxon>
        <taxon>Ecdysozoa</taxon>
        <taxon>Arthropoda</taxon>
        <taxon>Hexapoda</taxon>
        <taxon>Insecta</taxon>
        <taxon>Pterygota</taxon>
        <taxon>Neoptera</taxon>
        <taxon>Endopterygota</taxon>
        <taxon>Coleoptera</taxon>
        <taxon>Polyphaga</taxon>
        <taxon>Cucujiformia</taxon>
        <taxon>Coccinelloidea</taxon>
        <taxon>Coccinellidae</taxon>
        <taxon>Scymninae</taxon>
        <taxon>Scymnini</taxon>
        <taxon>Cryptolaemus</taxon>
    </lineage>
</organism>